<proteinExistence type="predicted"/>
<protein>
    <submittedName>
        <fullName evidence="1">Uncharacterized protein</fullName>
    </submittedName>
</protein>
<feature type="non-terminal residue" evidence="1">
    <location>
        <position position="75"/>
    </location>
</feature>
<sequence length="75" mass="8601">MCALSLFGGVSDMSENYFQVFRKRTLEVKLVSTSRMCKSEPTGVEKRSFKTVNHSEMGSQMSPFASVGRIRHYWM</sequence>
<name>A0A383BPT9_9ZZZZ</name>
<gene>
    <name evidence="1" type="ORF">METZ01_LOCUS474735</name>
</gene>
<accession>A0A383BPT9</accession>
<organism evidence="1">
    <name type="scientific">marine metagenome</name>
    <dbReference type="NCBI Taxonomy" id="408172"/>
    <lineage>
        <taxon>unclassified sequences</taxon>
        <taxon>metagenomes</taxon>
        <taxon>ecological metagenomes</taxon>
    </lineage>
</organism>
<evidence type="ECO:0000313" key="1">
    <source>
        <dbReference type="EMBL" id="SVE21881.1"/>
    </source>
</evidence>
<dbReference type="EMBL" id="UINC01202194">
    <property type="protein sequence ID" value="SVE21881.1"/>
    <property type="molecule type" value="Genomic_DNA"/>
</dbReference>
<dbReference type="AlphaFoldDB" id="A0A383BPT9"/>
<reference evidence="1" key="1">
    <citation type="submission" date="2018-05" db="EMBL/GenBank/DDBJ databases">
        <authorList>
            <person name="Lanie J.A."/>
            <person name="Ng W.-L."/>
            <person name="Kazmierczak K.M."/>
            <person name="Andrzejewski T.M."/>
            <person name="Davidsen T.M."/>
            <person name="Wayne K.J."/>
            <person name="Tettelin H."/>
            <person name="Glass J.I."/>
            <person name="Rusch D."/>
            <person name="Podicherti R."/>
            <person name="Tsui H.-C.T."/>
            <person name="Winkler M.E."/>
        </authorList>
    </citation>
    <scope>NUCLEOTIDE SEQUENCE</scope>
</reference>